<dbReference type="EMBL" id="WHWB01033560">
    <property type="protein sequence ID" value="KAJ7419008.1"/>
    <property type="molecule type" value="Genomic_DNA"/>
</dbReference>
<comment type="caution">
    <text evidence="1">The sequence shown here is derived from an EMBL/GenBank/DDBJ whole genome shotgun (WGS) entry which is preliminary data.</text>
</comment>
<evidence type="ECO:0000313" key="2">
    <source>
        <dbReference type="Proteomes" id="UP001145742"/>
    </source>
</evidence>
<evidence type="ECO:0000313" key="1">
    <source>
        <dbReference type="EMBL" id="KAJ7419008.1"/>
    </source>
</evidence>
<reference evidence="1" key="1">
    <citation type="submission" date="2019-10" db="EMBL/GenBank/DDBJ databases">
        <authorList>
            <person name="Soares A.E.R."/>
            <person name="Aleixo A."/>
            <person name="Schneider P."/>
            <person name="Miyaki C.Y."/>
            <person name="Schneider M.P."/>
            <person name="Mello C."/>
            <person name="Vasconcelos A.T.R."/>
        </authorList>
    </citation>
    <scope>NUCLEOTIDE SEQUENCE</scope>
    <source>
        <tissue evidence="1">Muscle</tissue>
    </source>
</reference>
<protein>
    <submittedName>
        <fullName evidence="1">Uncharacterized protein</fullName>
    </submittedName>
</protein>
<sequence length="125" mass="13286">MQFLIVGAAHPWSGLNASVQVTDVGFTLKLLEGAAVKHERTPQEKQDFSRGVLVSCQWQSCITQCGNAFGARSCKEGMKPLAGTNPQVDNSVSILPGDTELHSNCASQASGLKIIHFAAKLFGLS</sequence>
<name>A0ABQ9DI00_9PASS</name>
<keyword evidence="2" id="KW-1185">Reference proteome</keyword>
<gene>
    <name evidence="1" type="ORF">WISP_56100</name>
</gene>
<organism evidence="1 2">
    <name type="scientific">Willisornis vidua</name>
    <name type="common">Xingu scale-backed antbird</name>
    <dbReference type="NCBI Taxonomy" id="1566151"/>
    <lineage>
        <taxon>Eukaryota</taxon>
        <taxon>Metazoa</taxon>
        <taxon>Chordata</taxon>
        <taxon>Craniata</taxon>
        <taxon>Vertebrata</taxon>
        <taxon>Euteleostomi</taxon>
        <taxon>Archelosauria</taxon>
        <taxon>Archosauria</taxon>
        <taxon>Dinosauria</taxon>
        <taxon>Saurischia</taxon>
        <taxon>Theropoda</taxon>
        <taxon>Coelurosauria</taxon>
        <taxon>Aves</taxon>
        <taxon>Neognathae</taxon>
        <taxon>Neoaves</taxon>
        <taxon>Telluraves</taxon>
        <taxon>Australaves</taxon>
        <taxon>Passeriformes</taxon>
        <taxon>Thamnophilidae</taxon>
        <taxon>Willisornis</taxon>
    </lineage>
</organism>
<proteinExistence type="predicted"/>
<accession>A0ABQ9DI00</accession>
<dbReference type="Proteomes" id="UP001145742">
    <property type="component" value="Unassembled WGS sequence"/>
</dbReference>